<sequence>MKQSSVVPVIEAEWFGDARERVVINSSAGCCSGGVARLHAKGTAVVTKKSGGMTAQVRFLAESKVAVKSRQNRKNFTPKCGENAPIGGDQTALADGRQGAVG</sequence>
<evidence type="ECO:0000256" key="1">
    <source>
        <dbReference type="SAM" id="MobiDB-lite"/>
    </source>
</evidence>
<name>A0A517T067_9BACT</name>
<dbReference type="AlphaFoldDB" id="A0A517T067"/>
<organism evidence="2 3">
    <name type="scientific">Stieleria bergensis</name>
    <dbReference type="NCBI Taxonomy" id="2528025"/>
    <lineage>
        <taxon>Bacteria</taxon>
        <taxon>Pseudomonadati</taxon>
        <taxon>Planctomycetota</taxon>
        <taxon>Planctomycetia</taxon>
        <taxon>Pirellulales</taxon>
        <taxon>Pirellulaceae</taxon>
        <taxon>Stieleria</taxon>
    </lineage>
</organism>
<dbReference type="EMBL" id="CP036272">
    <property type="protein sequence ID" value="QDT61796.1"/>
    <property type="molecule type" value="Genomic_DNA"/>
</dbReference>
<reference evidence="2 3" key="1">
    <citation type="submission" date="2019-02" db="EMBL/GenBank/DDBJ databases">
        <title>Deep-cultivation of Planctomycetes and their phenomic and genomic characterization uncovers novel biology.</title>
        <authorList>
            <person name="Wiegand S."/>
            <person name="Jogler M."/>
            <person name="Boedeker C."/>
            <person name="Pinto D."/>
            <person name="Vollmers J."/>
            <person name="Rivas-Marin E."/>
            <person name="Kohn T."/>
            <person name="Peeters S.H."/>
            <person name="Heuer A."/>
            <person name="Rast P."/>
            <person name="Oberbeckmann S."/>
            <person name="Bunk B."/>
            <person name="Jeske O."/>
            <person name="Meyerdierks A."/>
            <person name="Storesund J.E."/>
            <person name="Kallscheuer N."/>
            <person name="Luecker S."/>
            <person name="Lage O.M."/>
            <person name="Pohl T."/>
            <person name="Merkel B.J."/>
            <person name="Hornburger P."/>
            <person name="Mueller R.-W."/>
            <person name="Bruemmer F."/>
            <person name="Labrenz M."/>
            <person name="Spormann A.M."/>
            <person name="Op den Camp H."/>
            <person name="Overmann J."/>
            <person name="Amann R."/>
            <person name="Jetten M.S.M."/>
            <person name="Mascher T."/>
            <person name="Medema M.H."/>
            <person name="Devos D.P."/>
            <person name="Kaster A.-K."/>
            <person name="Ovreas L."/>
            <person name="Rohde M."/>
            <person name="Galperin M.Y."/>
            <person name="Jogler C."/>
        </authorList>
    </citation>
    <scope>NUCLEOTIDE SEQUENCE [LARGE SCALE GENOMIC DNA]</scope>
    <source>
        <strain evidence="2 3">SV_7m_r</strain>
    </source>
</reference>
<keyword evidence="3" id="KW-1185">Reference proteome</keyword>
<feature type="region of interest" description="Disordered" evidence="1">
    <location>
        <begin position="70"/>
        <end position="102"/>
    </location>
</feature>
<evidence type="ECO:0000313" key="3">
    <source>
        <dbReference type="Proteomes" id="UP000315003"/>
    </source>
</evidence>
<protein>
    <submittedName>
        <fullName evidence="2">Uncharacterized protein</fullName>
    </submittedName>
</protein>
<dbReference type="Proteomes" id="UP000315003">
    <property type="component" value="Chromosome"/>
</dbReference>
<accession>A0A517T067</accession>
<evidence type="ECO:0000313" key="2">
    <source>
        <dbReference type="EMBL" id="QDT61796.1"/>
    </source>
</evidence>
<proteinExistence type="predicted"/>
<gene>
    <name evidence="2" type="ORF">SV7mr_43360</name>
</gene>